<name>A0A3A3FLB2_9BURK</name>
<dbReference type="PROSITE" id="PS51007">
    <property type="entry name" value="CYTC"/>
    <property type="match status" value="1"/>
</dbReference>
<dbReference type="Proteomes" id="UP000265955">
    <property type="component" value="Unassembled WGS sequence"/>
</dbReference>
<evidence type="ECO:0000313" key="9">
    <source>
        <dbReference type="EMBL" id="RJF96263.1"/>
    </source>
</evidence>
<dbReference type="PRINTS" id="PR00606">
    <property type="entry name" value="CYTCHROMECID"/>
</dbReference>
<keyword evidence="3 6" id="KW-0479">Metal-binding</keyword>
<dbReference type="AlphaFoldDB" id="A0A3A3FLB2"/>
<dbReference type="InterPro" id="IPR036909">
    <property type="entry name" value="Cyt_c-like_dom_sf"/>
</dbReference>
<dbReference type="OrthoDB" id="9814063at2"/>
<evidence type="ECO:0000256" key="4">
    <source>
        <dbReference type="ARBA" id="ARBA00022982"/>
    </source>
</evidence>
<proteinExistence type="predicted"/>
<feature type="binding site" description="covalent" evidence="6">
    <location>
        <position position="32"/>
    </location>
    <ligand>
        <name>heme c</name>
        <dbReference type="ChEBI" id="CHEBI:61717"/>
    </ligand>
</feature>
<dbReference type="InterPro" id="IPR009056">
    <property type="entry name" value="Cyt_c-like_dom"/>
</dbReference>
<dbReference type="GO" id="GO:0005506">
    <property type="term" value="F:iron ion binding"/>
    <property type="evidence" value="ECO:0007669"/>
    <property type="project" value="InterPro"/>
</dbReference>
<dbReference type="EMBL" id="QYUO01000002">
    <property type="protein sequence ID" value="RJF96263.1"/>
    <property type="molecule type" value="Genomic_DNA"/>
</dbReference>
<evidence type="ECO:0000313" key="10">
    <source>
        <dbReference type="Proteomes" id="UP000265955"/>
    </source>
</evidence>
<dbReference type="Gene3D" id="1.10.760.10">
    <property type="entry name" value="Cytochrome c-like domain"/>
    <property type="match status" value="1"/>
</dbReference>
<keyword evidence="5 6" id="KW-0408">Iron</keyword>
<dbReference type="GO" id="GO:0009055">
    <property type="term" value="F:electron transfer activity"/>
    <property type="evidence" value="ECO:0007669"/>
    <property type="project" value="InterPro"/>
</dbReference>
<reference evidence="10" key="1">
    <citation type="submission" date="2018-09" db="EMBL/GenBank/DDBJ databases">
        <authorList>
            <person name="Zhu H."/>
        </authorList>
    </citation>
    <scope>NUCLEOTIDE SEQUENCE [LARGE SCALE GENOMIC DNA]</scope>
    <source>
        <strain evidence="10">K1R23-30</strain>
    </source>
</reference>
<keyword evidence="10" id="KW-1185">Reference proteome</keyword>
<comment type="PTM">
    <text evidence="6">Binds 1 heme c group covalently per subunit.</text>
</comment>
<evidence type="ECO:0000256" key="7">
    <source>
        <dbReference type="SAM" id="SignalP"/>
    </source>
</evidence>
<organism evidence="9 10">
    <name type="scientific">Noviherbaspirillum saxi</name>
    <dbReference type="NCBI Taxonomy" id="2320863"/>
    <lineage>
        <taxon>Bacteria</taxon>
        <taxon>Pseudomonadati</taxon>
        <taxon>Pseudomonadota</taxon>
        <taxon>Betaproteobacteria</taxon>
        <taxon>Burkholderiales</taxon>
        <taxon>Oxalobacteraceae</taxon>
        <taxon>Noviherbaspirillum</taxon>
    </lineage>
</organism>
<keyword evidence="4" id="KW-0249">Electron transport</keyword>
<evidence type="ECO:0000256" key="2">
    <source>
        <dbReference type="ARBA" id="ARBA00022617"/>
    </source>
</evidence>
<dbReference type="InterPro" id="IPR002324">
    <property type="entry name" value="Cyt_c_ID"/>
</dbReference>
<feature type="domain" description="Cytochrome c" evidence="8">
    <location>
        <begin position="18"/>
        <end position="103"/>
    </location>
</feature>
<dbReference type="Pfam" id="PF00034">
    <property type="entry name" value="Cytochrom_C"/>
    <property type="match status" value="1"/>
</dbReference>
<evidence type="ECO:0000259" key="8">
    <source>
        <dbReference type="PROSITE" id="PS51007"/>
    </source>
</evidence>
<feature type="binding site" description="covalent" evidence="6">
    <location>
        <position position="36"/>
    </location>
    <ligand>
        <name>heme c</name>
        <dbReference type="ChEBI" id="CHEBI:61717"/>
    </ligand>
</feature>
<evidence type="ECO:0000256" key="1">
    <source>
        <dbReference type="ARBA" id="ARBA00022448"/>
    </source>
</evidence>
<evidence type="ECO:0000256" key="3">
    <source>
        <dbReference type="ARBA" id="ARBA00022723"/>
    </source>
</evidence>
<keyword evidence="7" id="KW-0732">Signal</keyword>
<evidence type="ECO:0000256" key="5">
    <source>
        <dbReference type="ARBA" id="ARBA00023004"/>
    </source>
</evidence>
<feature type="signal peptide" evidence="7">
    <location>
        <begin position="1"/>
        <end position="22"/>
    </location>
</feature>
<evidence type="ECO:0000256" key="6">
    <source>
        <dbReference type="PIRSR" id="PIRSR602324-1"/>
    </source>
</evidence>
<feature type="chain" id="PRO_5017469956" evidence="7">
    <location>
        <begin position="23"/>
        <end position="103"/>
    </location>
</feature>
<protein>
    <submittedName>
        <fullName evidence="9">Cytochrome C</fullName>
    </submittedName>
</protein>
<dbReference type="SUPFAM" id="SSF46626">
    <property type="entry name" value="Cytochrome c"/>
    <property type="match status" value="1"/>
</dbReference>
<keyword evidence="2 6" id="KW-0349">Heme</keyword>
<dbReference type="RefSeq" id="WP_119771410.1">
    <property type="nucleotide sequence ID" value="NZ_QYUO01000002.1"/>
</dbReference>
<gene>
    <name evidence="9" type="ORF">D3871_17385</name>
</gene>
<keyword evidence="1" id="KW-0813">Transport</keyword>
<accession>A0A3A3FLB2</accession>
<comment type="caution">
    <text evidence="9">The sequence shown here is derived from an EMBL/GenBank/DDBJ whole genome shotgun (WGS) entry which is preliminary data.</text>
</comment>
<feature type="binding site" description="covalent" evidence="6">
    <location>
        <position position="81"/>
    </location>
    <ligand>
        <name>heme c</name>
        <dbReference type="ChEBI" id="CHEBI:61717"/>
    </ligand>
</feature>
<sequence>MHKVLAVCIASGFLFSTGSAFANDDLFKKSNCMACHAVDQKRVGPSLKEVAAKYNGDSSAVEKLAIKIKAGGTGVWGQMPMPPQPQVSDADAKVLAEYVLSIK</sequence>
<dbReference type="GO" id="GO:0020037">
    <property type="term" value="F:heme binding"/>
    <property type="evidence" value="ECO:0007669"/>
    <property type="project" value="InterPro"/>
</dbReference>